<dbReference type="Pfam" id="PF01565">
    <property type="entry name" value="FAD_binding_4"/>
    <property type="match status" value="1"/>
</dbReference>
<evidence type="ECO:0000313" key="7">
    <source>
        <dbReference type="EMBL" id="GAA4947625.1"/>
    </source>
</evidence>
<evidence type="ECO:0000256" key="5">
    <source>
        <dbReference type="ARBA" id="ARBA00023002"/>
    </source>
</evidence>
<comment type="cofactor">
    <cofactor evidence="1">
        <name>FAD</name>
        <dbReference type="ChEBI" id="CHEBI:57692"/>
    </cofactor>
</comment>
<dbReference type="InterPro" id="IPR006094">
    <property type="entry name" value="Oxid_FAD_bind_N"/>
</dbReference>
<organism evidence="7 8">
    <name type="scientific">Streptomonospora halophila</name>
    <dbReference type="NCBI Taxonomy" id="427369"/>
    <lineage>
        <taxon>Bacteria</taxon>
        <taxon>Bacillati</taxon>
        <taxon>Actinomycetota</taxon>
        <taxon>Actinomycetes</taxon>
        <taxon>Streptosporangiales</taxon>
        <taxon>Nocardiopsidaceae</taxon>
        <taxon>Streptomonospora</taxon>
    </lineage>
</organism>
<dbReference type="InterPro" id="IPR036318">
    <property type="entry name" value="FAD-bd_PCMH-like_sf"/>
</dbReference>
<dbReference type="InterPro" id="IPR050416">
    <property type="entry name" value="FAD-linked_Oxidoreductase"/>
</dbReference>
<dbReference type="Gene3D" id="3.40.462.20">
    <property type="match status" value="1"/>
</dbReference>
<feature type="domain" description="FAD-binding PCMH-type" evidence="6">
    <location>
        <begin position="41"/>
        <end position="209"/>
    </location>
</feature>
<proteinExistence type="inferred from homology"/>
<protein>
    <submittedName>
        <fullName evidence="7">FAD-binding oxidoreductase</fullName>
    </submittedName>
</protein>
<evidence type="ECO:0000256" key="2">
    <source>
        <dbReference type="ARBA" id="ARBA00005466"/>
    </source>
</evidence>
<dbReference type="InterPro" id="IPR016167">
    <property type="entry name" value="FAD-bd_PCMH_sub1"/>
</dbReference>
<reference evidence="8" key="1">
    <citation type="journal article" date="2019" name="Int. J. Syst. Evol. Microbiol.">
        <title>The Global Catalogue of Microorganisms (GCM) 10K type strain sequencing project: providing services to taxonomists for standard genome sequencing and annotation.</title>
        <authorList>
            <consortium name="The Broad Institute Genomics Platform"/>
            <consortium name="The Broad Institute Genome Sequencing Center for Infectious Disease"/>
            <person name="Wu L."/>
            <person name="Ma J."/>
        </authorList>
    </citation>
    <scope>NUCLEOTIDE SEQUENCE [LARGE SCALE GENOMIC DNA]</scope>
    <source>
        <strain evidence="8">JCM 18123</strain>
    </source>
</reference>
<dbReference type="Proteomes" id="UP001499993">
    <property type="component" value="Unassembled WGS sequence"/>
</dbReference>
<dbReference type="Pfam" id="PF08031">
    <property type="entry name" value="BBE"/>
    <property type="match status" value="1"/>
</dbReference>
<evidence type="ECO:0000256" key="3">
    <source>
        <dbReference type="ARBA" id="ARBA00022630"/>
    </source>
</evidence>
<comment type="caution">
    <text evidence="7">The sequence shown here is derived from an EMBL/GenBank/DDBJ whole genome shotgun (WGS) entry which is preliminary data.</text>
</comment>
<accession>A0ABP9GM95</accession>
<sequence>MSADSATAGAPRAAGLRSGFCGAVREAGRDAEAWLPWRRNVAPRPDLVADACCTEDVRRAVAFCREHGHDLGVQCGGHGAVRGQSGGLLLRTGGVARVSVDPESRTARVGGGARWRAVVAAAARYGLAPVSGTSPEVGVAGYCLGGGLGWLTRRHGFAADNLLGAEVVTADARVLRVGPDREAELFWALRGGGGNFGVATELEMRLHPVKSVRGGVLFYPGERAHAILDAYRASAADEPEDVVTAAVLLRLPDSADLPEPLRGRSVVALRVCVLSDDRRCRRHVDRLCAAAGTPLLGGLRPMRFDELTALSDPQPEAQVSEEHTDLFRVLADEVIEELTATCFSPASPVSVVEVRNWSGAPARLAADTSPAGHRDAPFSVIAIAPRLTPEAHPAARTETARLAGRLAPHAAGSVFLNFLSAPDRVAAAYTPGNLRRLVELKRRFDPANLFRFNHNIRP</sequence>
<dbReference type="InterPro" id="IPR016166">
    <property type="entry name" value="FAD-bd_PCMH"/>
</dbReference>
<evidence type="ECO:0000256" key="1">
    <source>
        <dbReference type="ARBA" id="ARBA00001974"/>
    </source>
</evidence>
<dbReference type="PANTHER" id="PTHR42973:SF39">
    <property type="entry name" value="FAD-BINDING PCMH-TYPE DOMAIN-CONTAINING PROTEIN"/>
    <property type="match status" value="1"/>
</dbReference>
<evidence type="ECO:0000313" key="8">
    <source>
        <dbReference type="Proteomes" id="UP001499993"/>
    </source>
</evidence>
<dbReference type="Gene3D" id="3.30.465.10">
    <property type="match status" value="1"/>
</dbReference>
<dbReference type="PROSITE" id="PS51387">
    <property type="entry name" value="FAD_PCMH"/>
    <property type="match status" value="1"/>
</dbReference>
<dbReference type="Gene3D" id="3.30.43.10">
    <property type="entry name" value="Uridine Diphospho-n-acetylenolpyruvylglucosamine Reductase, domain 2"/>
    <property type="match status" value="1"/>
</dbReference>
<keyword evidence="8" id="KW-1185">Reference proteome</keyword>
<dbReference type="InterPro" id="IPR016169">
    <property type="entry name" value="FAD-bd_PCMH_sub2"/>
</dbReference>
<keyword evidence="4" id="KW-0274">FAD</keyword>
<gene>
    <name evidence="7" type="ORF">GCM10023224_34160</name>
</gene>
<evidence type="ECO:0000256" key="4">
    <source>
        <dbReference type="ARBA" id="ARBA00022827"/>
    </source>
</evidence>
<dbReference type="RefSeq" id="WP_345557378.1">
    <property type="nucleotide sequence ID" value="NZ_BAABIK010000019.1"/>
</dbReference>
<dbReference type="SUPFAM" id="SSF56176">
    <property type="entry name" value="FAD-binding/transporter-associated domain-like"/>
    <property type="match status" value="1"/>
</dbReference>
<name>A0ABP9GM95_9ACTN</name>
<dbReference type="PANTHER" id="PTHR42973">
    <property type="entry name" value="BINDING OXIDOREDUCTASE, PUTATIVE (AFU_ORTHOLOGUE AFUA_1G17690)-RELATED"/>
    <property type="match status" value="1"/>
</dbReference>
<dbReference type="EMBL" id="BAABIK010000019">
    <property type="protein sequence ID" value="GAA4947625.1"/>
    <property type="molecule type" value="Genomic_DNA"/>
</dbReference>
<keyword evidence="5" id="KW-0560">Oxidoreductase</keyword>
<evidence type="ECO:0000259" key="6">
    <source>
        <dbReference type="PROSITE" id="PS51387"/>
    </source>
</evidence>
<comment type="similarity">
    <text evidence="2">Belongs to the oxygen-dependent FAD-linked oxidoreductase family.</text>
</comment>
<dbReference type="InterPro" id="IPR012951">
    <property type="entry name" value="BBE"/>
</dbReference>
<keyword evidence="3" id="KW-0285">Flavoprotein</keyword>